<gene>
    <name evidence="2" type="ORF">PN838_05915</name>
</gene>
<keyword evidence="3" id="KW-1185">Reference proteome</keyword>
<feature type="domain" description="Phosphoribosylaminoimidazole carboxylase C-terminal" evidence="1">
    <location>
        <begin position="45"/>
        <end position="94"/>
    </location>
</feature>
<evidence type="ECO:0000313" key="2">
    <source>
        <dbReference type="EMBL" id="MDC2888381.1"/>
    </source>
</evidence>
<comment type="caution">
    <text evidence="2">The sequence shown here is derived from an EMBL/GenBank/DDBJ whole genome shotgun (WGS) entry which is preliminary data.</text>
</comment>
<dbReference type="SUPFAM" id="SSF51246">
    <property type="entry name" value="Rudiment single hybrid motif"/>
    <property type="match status" value="1"/>
</dbReference>
<proteinExistence type="predicted"/>
<dbReference type="RefSeq" id="WP_272180010.1">
    <property type="nucleotide sequence ID" value="NZ_JAQOMS010000002.1"/>
</dbReference>
<reference evidence="2 3" key="1">
    <citation type="submission" date="2023-01" db="EMBL/GenBank/DDBJ databases">
        <title>Psychrosphaera sp. nov., isolated from marine algae.</title>
        <authorList>
            <person name="Bayburt H."/>
            <person name="Choi B.J."/>
            <person name="Kim J.M."/>
            <person name="Choi D.G."/>
            <person name="Jeon C.O."/>
        </authorList>
    </citation>
    <scope>NUCLEOTIDE SEQUENCE [LARGE SCALE GENOMIC DNA]</scope>
    <source>
        <strain evidence="2 3">G1-22</strain>
    </source>
</reference>
<dbReference type="InterPro" id="IPR011054">
    <property type="entry name" value="Rudment_hybrid_motif"/>
</dbReference>
<protein>
    <recommendedName>
        <fullName evidence="1">Phosphoribosylaminoimidazole carboxylase C-terminal domain-containing protein</fullName>
    </recommendedName>
</protein>
<sequence length="117" mass="12946">MKLPQECIIQVTGHNKVAKVSQFENHIRAVAGLTVTGTTTDKQVAMVNYVGEAKPSKTLQAIENTHLHWYDKSVRAKRKMGHINVVANTVTELQTTLKQVKSQLPESLAKNLAKVVD</sequence>
<dbReference type="PANTHER" id="PTHR11609:SF5">
    <property type="entry name" value="PHOSPHORIBOSYLAMINOIMIDAZOLE CARBOXYLASE"/>
    <property type="match status" value="1"/>
</dbReference>
<name>A0ABT5FCR9_9GAMM</name>
<dbReference type="EMBL" id="JAQOMS010000002">
    <property type="protein sequence ID" value="MDC2888381.1"/>
    <property type="molecule type" value="Genomic_DNA"/>
</dbReference>
<evidence type="ECO:0000259" key="1">
    <source>
        <dbReference type="Pfam" id="PF17769"/>
    </source>
</evidence>
<organism evidence="2 3">
    <name type="scientific">Psychrosphaera algicola</name>
    <dbReference type="NCBI Taxonomy" id="3023714"/>
    <lineage>
        <taxon>Bacteria</taxon>
        <taxon>Pseudomonadati</taxon>
        <taxon>Pseudomonadota</taxon>
        <taxon>Gammaproteobacteria</taxon>
        <taxon>Alteromonadales</taxon>
        <taxon>Pseudoalteromonadaceae</taxon>
        <taxon>Psychrosphaera</taxon>
    </lineage>
</organism>
<evidence type="ECO:0000313" key="3">
    <source>
        <dbReference type="Proteomes" id="UP001528411"/>
    </source>
</evidence>
<dbReference type="InterPro" id="IPR040686">
    <property type="entry name" value="PurK_C"/>
</dbReference>
<dbReference type="PANTHER" id="PTHR11609">
    <property type="entry name" value="PURINE BIOSYNTHESIS PROTEIN 6/7, PUR6/7"/>
    <property type="match status" value="1"/>
</dbReference>
<dbReference type="Gene3D" id="3.30.470.20">
    <property type="entry name" value="ATP-grasp fold, B domain"/>
    <property type="match status" value="1"/>
</dbReference>
<dbReference type="Proteomes" id="UP001528411">
    <property type="component" value="Unassembled WGS sequence"/>
</dbReference>
<dbReference type="Pfam" id="PF17769">
    <property type="entry name" value="PurK_C"/>
    <property type="match status" value="1"/>
</dbReference>
<accession>A0ABT5FCR9</accession>